<reference evidence="1 2" key="1">
    <citation type="submission" date="2019-08" db="EMBL/GenBank/DDBJ databases">
        <title>In-depth cultivation of the pig gut microbiome towards novel bacterial diversity and tailored functional studies.</title>
        <authorList>
            <person name="Wylensek D."/>
            <person name="Hitch T.C.A."/>
            <person name="Clavel T."/>
        </authorList>
    </citation>
    <scope>NUCLEOTIDE SEQUENCE [LARGE SCALE GENOMIC DNA]</scope>
    <source>
        <strain evidence="1 2">WB03_NA08</strain>
    </source>
</reference>
<evidence type="ECO:0000313" key="2">
    <source>
        <dbReference type="Proteomes" id="UP000470875"/>
    </source>
</evidence>
<protein>
    <recommendedName>
        <fullName evidence="3">Holliday junction resolvase</fullName>
    </recommendedName>
</protein>
<name>A0A6N7W9Q9_9ACTO</name>
<organism evidence="1 2">
    <name type="scientific">Scrofimicrobium canadense</name>
    <dbReference type="NCBI Taxonomy" id="2652290"/>
    <lineage>
        <taxon>Bacteria</taxon>
        <taxon>Bacillati</taxon>
        <taxon>Actinomycetota</taxon>
        <taxon>Actinomycetes</taxon>
        <taxon>Actinomycetales</taxon>
        <taxon>Actinomycetaceae</taxon>
        <taxon>Scrofimicrobium</taxon>
    </lineage>
</organism>
<gene>
    <name evidence="1" type="ORF">FYJ24_09460</name>
</gene>
<keyword evidence="2" id="KW-1185">Reference proteome</keyword>
<accession>A0A6N7W9Q9</accession>
<proteinExistence type="predicted"/>
<dbReference type="EMBL" id="VULO01000011">
    <property type="protein sequence ID" value="MSS84986.1"/>
    <property type="molecule type" value="Genomic_DNA"/>
</dbReference>
<evidence type="ECO:0008006" key="3">
    <source>
        <dbReference type="Google" id="ProtNLM"/>
    </source>
</evidence>
<evidence type="ECO:0000313" key="1">
    <source>
        <dbReference type="EMBL" id="MSS84986.1"/>
    </source>
</evidence>
<comment type="caution">
    <text evidence="1">The sequence shown here is derived from an EMBL/GenBank/DDBJ whole genome shotgun (WGS) entry which is preliminary data.</text>
</comment>
<dbReference type="RefSeq" id="WP_154545833.1">
    <property type="nucleotide sequence ID" value="NZ_VULO01000011.1"/>
</dbReference>
<dbReference type="AlphaFoldDB" id="A0A6N7W9Q9"/>
<dbReference type="Proteomes" id="UP000470875">
    <property type="component" value="Unassembled WGS sequence"/>
</dbReference>
<sequence length="127" mass="13867">MARNRKSAKAAGSSFERLVADYLAAHVDDRIDRRVKTGSKDRGDISGLRHMGGRVVVECKNTSKISLGTWATEAEIERGNDDALAGIVAHKRHGKGRPEDQWITMTLGDLVALLTGSRGHLEESNDE</sequence>